<keyword evidence="1" id="KW-0812">Transmembrane</keyword>
<feature type="transmembrane region" description="Helical" evidence="1">
    <location>
        <begin position="231"/>
        <end position="251"/>
    </location>
</feature>
<dbReference type="AlphaFoldDB" id="A0A8T2MQQ6"/>
<reference evidence="2" key="1">
    <citation type="thesis" date="2021" institute="BYU ScholarsArchive" country="Provo, UT, USA">
        <title>Applications of and Algorithms for Genome Assembly and Genomic Analyses with an Emphasis on Marine Teleosts.</title>
        <authorList>
            <person name="Pickett B.D."/>
        </authorList>
    </citation>
    <scope>NUCLEOTIDE SEQUENCE</scope>
    <source>
        <strain evidence="2">HI-2016</strain>
    </source>
</reference>
<dbReference type="EMBL" id="JAFBMS010000623">
    <property type="protein sequence ID" value="KAG9330405.1"/>
    <property type="molecule type" value="Genomic_DNA"/>
</dbReference>
<feature type="transmembrane region" description="Helical" evidence="1">
    <location>
        <begin position="310"/>
        <end position="328"/>
    </location>
</feature>
<sequence>MRFRIYVKTQKWRYIVPSSTRGAIAYAITYCFVRSLMADFAANPMAACAEEARGGSGTPGAESTFAILLVRAVKGTARGKVCIMLSVSCSLRGAACDWLSHVMGTGTQVHLGRCWRPGYSALVTAEAAATVSAGLLPTELSPLIGCHDCTAVCCSRAVIAGQLDAGQQTDTEVHRGVRPLSSEQDPLGLDYFGSERERVCFKERDRRLTGQTDSQGPQVAHQALLLFTARYLLLLTVWALLLLLLSAWALLLFTARYLLLLTVWALLLLLLSAWALLLRLLTVRALLLLTAQVLLLLTVRDLLLLTVWDLLLLTARVLLVLLLVIWMAPVSISVRPESPDTHALSSERCDVSSFPHWRSRAERALARRGSANAGLQLTSRATLQPVDTDMVPGAVLVFTSTAP</sequence>
<proteinExistence type="predicted"/>
<evidence type="ECO:0000256" key="1">
    <source>
        <dbReference type="SAM" id="Phobius"/>
    </source>
</evidence>
<evidence type="ECO:0000313" key="2">
    <source>
        <dbReference type="EMBL" id="KAG9330405.1"/>
    </source>
</evidence>
<keyword evidence="3" id="KW-1185">Reference proteome</keyword>
<feature type="transmembrane region" description="Helical" evidence="1">
    <location>
        <begin position="285"/>
        <end position="304"/>
    </location>
</feature>
<evidence type="ECO:0000313" key="3">
    <source>
        <dbReference type="Proteomes" id="UP000824540"/>
    </source>
</evidence>
<protein>
    <submittedName>
        <fullName evidence="2">Uncharacterized protein</fullName>
    </submittedName>
</protein>
<comment type="caution">
    <text evidence="2">The sequence shown here is derived from an EMBL/GenBank/DDBJ whole genome shotgun (WGS) entry which is preliminary data.</text>
</comment>
<feature type="transmembrane region" description="Helical" evidence="1">
    <location>
        <begin position="257"/>
        <end position="278"/>
    </location>
</feature>
<keyword evidence="1" id="KW-1133">Transmembrane helix</keyword>
<name>A0A8T2MQQ6_9TELE</name>
<accession>A0A8T2MQQ6</accession>
<keyword evidence="1" id="KW-0472">Membrane</keyword>
<organism evidence="2 3">
    <name type="scientific">Albula glossodonta</name>
    <name type="common">roundjaw bonefish</name>
    <dbReference type="NCBI Taxonomy" id="121402"/>
    <lineage>
        <taxon>Eukaryota</taxon>
        <taxon>Metazoa</taxon>
        <taxon>Chordata</taxon>
        <taxon>Craniata</taxon>
        <taxon>Vertebrata</taxon>
        <taxon>Euteleostomi</taxon>
        <taxon>Actinopterygii</taxon>
        <taxon>Neopterygii</taxon>
        <taxon>Teleostei</taxon>
        <taxon>Albuliformes</taxon>
        <taxon>Albulidae</taxon>
        <taxon>Albula</taxon>
    </lineage>
</organism>
<gene>
    <name evidence="2" type="ORF">JZ751_025526</name>
</gene>
<dbReference type="Proteomes" id="UP000824540">
    <property type="component" value="Unassembled WGS sequence"/>
</dbReference>